<evidence type="ECO:0000259" key="6">
    <source>
        <dbReference type="PROSITE" id="PS50801"/>
    </source>
</evidence>
<dbReference type="PANTHER" id="PTHR11814">
    <property type="entry name" value="SULFATE TRANSPORTER"/>
    <property type="match status" value="1"/>
</dbReference>
<evidence type="ECO:0000256" key="4">
    <source>
        <dbReference type="ARBA" id="ARBA00023136"/>
    </source>
</evidence>
<name>A0A940WQR7_9BACI</name>
<feature type="transmembrane region" description="Helical" evidence="5">
    <location>
        <begin position="177"/>
        <end position="195"/>
    </location>
</feature>
<sequence length="570" mass="63190">MLERLKKRTFLTIYNSNLFTSDLLAGITLFVMLIPQGMAYAMLAGIPPVMGLYAATIPLFIYAIFASSKHLSVGPVAISSLLVFSGVSGLAEPNSSSYVSYVLVLAAMVGAIQLLLGVSRLGFIVKFIPHSVMNGYTSAAAIVIGVSQIKHVLGIDVGNYLQIHYLLFDVLQEFKNVNLLTVLIGLASMSLLIIFKKIGPRMPGALIIVIISSALVYLFSLEEKGVRIVGDVPTGLPAFILPDFTIETIKLLVPMAITIALMGFMESLAIAKTIARKEKYLIYPNRELKAIGLSNLIGAFFQSMPINGSFSRTAVNHQSGGATQVTSVITGILVIITLLFFTSYFYYLPNAVLAAIILVAVYSLVDIKELKHLFEINRFEGLVWITTFIVTLFVGIQWGIVIGAIFTLILLLKKSAQPSIVELGYVKEEKTYHNIERYLDAVTSDQALIIRIDSSLHFANISFIEEKLKNLLMNRRNTKWVIINMAGVNDVDTISVDTLEEMIDHYQRQGITILFSNMKGSIRDTMNKVHWNKKYQEQMNHLPLEQLLKEKGINIDSSKQLEPGVLDYHI</sequence>
<dbReference type="EMBL" id="JAGKSQ010000003">
    <property type="protein sequence ID" value="MBP3950974.1"/>
    <property type="molecule type" value="Genomic_DNA"/>
</dbReference>
<feature type="transmembrane region" description="Helical" evidence="5">
    <location>
        <begin position="251"/>
        <end position="270"/>
    </location>
</feature>
<gene>
    <name evidence="7" type="primary">sulP</name>
    <name evidence="7" type="ORF">J7W16_07490</name>
</gene>
<feature type="transmembrane region" description="Helical" evidence="5">
    <location>
        <begin position="322"/>
        <end position="341"/>
    </location>
</feature>
<dbReference type="CDD" id="cd07042">
    <property type="entry name" value="STAS_SulP_like_sulfate_transporter"/>
    <property type="match status" value="1"/>
</dbReference>
<feature type="transmembrane region" description="Helical" evidence="5">
    <location>
        <begin position="385"/>
        <end position="412"/>
    </location>
</feature>
<accession>A0A940WQR7</accession>
<dbReference type="InterPro" id="IPR011547">
    <property type="entry name" value="SLC26A/SulP_dom"/>
</dbReference>
<evidence type="ECO:0000256" key="5">
    <source>
        <dbReference type="SAM" id="Phobius"/>
    </source>
</evidence>
<dbReference type="InterPro" id="IPR001902">
    <property type="entry name" value="SLC26A/SulP_fam"/>
</dbReference>
<evidence type="ECO:0000256" key="2">
    <source>
        <dbReference type="ARBA" id="ARBA00022692"/>
    </source>
</evidence>
<dbReference type="AlphaFoldDB" id="A0A940WQR7"/>
<comment type="subcellular location">
    <subcellularLocation>
        <location evidence="1">Membrane</location>
        <topology evidence="1">Multi-pass membrane protein</topology>
    </subcellularLocation>
</comment>
<dbReference type="InterPro" id="IPR036513">
    <property type="entry name" value="STAS_dom_sf"/>
</dbReference>
<feature type="transmembrane region" description="Helical" evidence="5">
    <location>
        <begin position="97"/>
        <end position="123"/>
    </location>
</feature>
<organism evidence="7 8">
    <name type="scientific">Halalkalibacter suaedae</name>
    <dbReference type="NCBI Taxonomy" id="2822140"/>
    <lineage>
        <taxon>Bacteria</taxon>
        <taxon>Bacillati</taxon>
        <taxon>Bacillota</taxon>
        <taxon>Bacilli</taxon>
        <taxon>Bacillales</taxon>
        <taxon>Bacillaceae</taxon>
        <taxon>Halalkalibacter</taxon>
    </lineage>
</organism>
<keyword evidence="3 5" id="KW-1133">Transmembrane helix</keyword>
<proteinExistence type="predicted"/>
<dbReference type="InterPro" id="IPR002645">
    <property type="entry name" value="STAS_dom"/>
</dbReference>
<dbReference type="Pfam" id="PF01740">
    <property type="entry name" value="STAS"/>
    <property type="match status" value="1"/>
</dbReference>
<dbReference type="Proteomes" id="UP000678228">
    <property type="component" value="Unassembled WGS sequence"/>
</dbReference>
<keyword evidence="8" id="KW-1185">Reference proteome</keyword>
<keyword evidence="4 5" id="KW-0472">Membrane</keyword>
<dbReference type="PROSITE" id="PS50801">
    <property type="entry name" value="STAS"/>
    <property type="match status" value="1"/>
</dbReference>
<comment type="caution">
    <text evidence="7">The sequence shown here is derived from an EMBL/GenBank/DDBJ whole genome shotgun (WGS) entry which is preliminary data.</text>
</comment>
<keyword evidence="2 5" id="KW-0812">Transmembrane</keyword>
<feature type="transmembrane region" description="Helical" evidence="5">
    <location>
        <begin position="135"/>
        <end position="157"/>
    </location>
</feature>
<feature type="transmembrane region" description="Helical" evidence="5">
    <location>
        <begin position="202"/>
        <end position="220"/>
    </location>
</feature>
<dbReference type="GO" id="GO:0016020">
    <property type="term" value="C:membrane"/>
    <property type="evidence" value="ECO:0007669"/>
    <property type="project" value="UniProtKB-SubCell"/>
</dbReference>
<dbReference type="SUPFAM" id="SSF52091">
    <property type="entry name" value="SpoIIaa-like"/>
    <property type="match status" value="1"/>
</dbReference>
<protein>
    <submittedName>
        <fullName evidence="7">Sulfate permease</fullName>
    </submittedName>
</protein>
<evidence type="ECO:0000313" key="8">
    <source>
        <dbReference type="Proteomes" id="UP000678228"/>
    </source>
</evidence>
<feature type="domain" description="STAS" evidence="6">
    <location>
        <begin position="437"/>
        <end position="526"/>
    </location>
</feature>
<dbReference type="Gene3D" id="3.30.750.24">
    <property type="entry name" value="STAS domain"/>
    <property type="match status" value="1"/>
</dbReference>
<feature type="transmembrane region" description="Helical" evidence="5">
    <location>
        <begin position="72"/>
        <end position="91"/>
    </location>
</feature>
<evidence type="ECO:0000313" key="7">
    <source>
        <dbReference type="EMBL" id="MBP3950974.1"/>
    </source>
</evidence>
<dbReference type="GO" id="GO:0055085">
    <property type="term" value="P:transmembrane transport"/>
    <property type="evidence" value="ECO:0007669"/>
    <property type="project" value="InterPro"/>
</dbReference>
<evidence type="ECO:0000256" key="3">
    <source>
        <dbReference type="ARBA" id="ARBA00022989"/>
    </source>
</evidence>
<dbReference type="Pfam" id="PF00916">
    <property type="entry name" value="Sulfate_transp"/>
    <property type="match status" value="1"/>
</dbReference>
<dbReference type="NCBIfam" id="TIGR00815">
    <property type="entry name" value="sulP"/>
    <property type="match status" value="1"/>
</dbReference>
<feature type="transmembrane region" description="Helical" evidence="5">
    <location>
        <begin position="12"/>
        <end position="34"/>
    </location>
</feature>
<feature type="transmembrane region" description="Helical" evidence="5">
    <location>
        <begin position="346"/>
        <end position="365"/>
    </location>
</feature>
<reference evidence="7" key="1">
    <citation type="submission" date="2021-03" db="EMBL/GenBank/DDBJ databases">
        <title>Bacillus suaedae sp. nov., isolated from Suaeda aralocaspica.</title>
        <authorList>
            <person name="Lei R.F.R."/>
        </authorList>
    </citation>
    <scope>NUCLEOTIDE SEQUENCE</scope>
    <source>
        <strain evidence="7">YZJH907-2</strain>
    </source>
</reference>
<dbReference type="RefSeq" id="WP_210596685.1">
    <property type="nucleotide sequence ID" value="NZ_JAGKSQ010000003.1"/>
</dbReference>
<evidence type="ECO:0000256" key="1">
    <source>
        <dbReference type="ARBA" id="ARBA00004141"/>
    </source>
</evidence>
<feature type="transmembrane region" description="Helical" evidence="5">
    <location>
        <begin position="290"/>
        <end position="310"/>
    </location>
</feature>
<feature type="transmembrane region" description="Helical" evidence="5">
    <location>
        <begin position="40"/>
        <end position="65"/>
    </location>
</feature>